<dbReference type="SUPFAM" id="SSF46689">
    <property type="entry name" value="Homeodomain-like"/>
    <property type="match status" value="1"/>
</dbReference>
<organism evidence="7 8">
    <name type="scientific">Colletotrichum chrysophilum</name>
    <dbReference type="NCBI Taxonomy" id="1836956"/>
    <lineage>
        <taxon>Eukaryota</taxon>
        <taxon>Fungi</taxon>
        <taxon>Dikarya</taxon>
        <taxon>Ascomycota</taxon>
        <taxon>Pezizomycotina</taxon>
        <taxon>Sordariomycetes</taxon>
        <taxon>Hypocreomycetidae</taxon>
        <taxon>Glomerellales</taxon>
        <taxon>Glomerellaceae</taxon>
        <taxon>Colletotrichum</taxon>
        <taxon>Colletotrichum gloeosporioides species complex</taxon>
    </lineage>
</organism>
<protein>
    <submittedName>
        <fullName evidence="7">Benzoate 4-monooxygenase cytochrome p450</fullName>
    </submittedName>
</protein>
<dbReference type="GO" id="GO:0003677">
    <property type="term" value="F:DNA binding"/>
    <property type="evidence" value="ECO:0007669"/>
    <property type="project" value="UniProtKB-KW"/>
</dbReference>
<proteinExistence type="predicted"/>
<dbReference type="PRINTS" id="PR00385">
    <property type="entry name" value="P450"/>
</dbReference>
<dbReference type="GO" id="GO:0004497">
    <property type="term" value="F:monooxygenase activity"/>
    <property type="evidence" value="ECO:0007669"/>
    <property type="project" value="InterPro"/>
</dbReference>
<feature type="domain" description="HTH CENPB-type" evidence="6">
    <location>
        <begin position="783"/>
        <end position="857"/>
    </location>
</feature>
<dbReference type="InterPro" id="IPR001128">
    <property type="entry name" value="Cyt_P450"/>
</dbReference>
<evidence type="ECO:0000313" key="7">
    <source>
        <dbReference type="EMBL" id="KAK1850480.1"/>
    </source>
</evidence>
<dbReference type="SUPFAM" id="SSF48264">
    <property type="entry name" value="Cytochrome P450"/>
    <property type="match status" value="1"/>
</dbReference>
<evidence type="ECO:0000259" key="6">
    <source>
        <dbReference type="PROSITE" id="PS51253"/>
    </source>
</evidence>
<sequence>MQYSATAVASVAAVLWTAYLVICRVRDYARMRHIPGPFWAHWTDLWLMRAQFSGKLSFILQDLNKKHGPIVRIAPNWVLCGDGATLRVLWAARSHWKRGLWYLGLRFDPYSDSVFTALDDKYHDTLRAKLAAGYAGKDVDGVEDVIDERVEALVHLLETRYLSTGSEYKTVDLARKVQYFTLDVISALGFDKKFGYLEADADTMRYIEITEKTLPSLLVIALQPWMLRILQSSTLKFFMPSSKDIIGIGDVMRRAAEAVEERYGEKPVVKRDILGSFVSHGLTKEEAEGETTVQIIAGSDSTAAAIRTTMLFIMTNPHVYARLRTEIDTGVAEGRISSPITDAEARKFEYLQAVIREGIRIYPPATGLLPKVSDKDEVIYGMHIPAGTNVAWSPFTVMRQTEVFGADADMFQPERWLGISKEQYRVMDTQVMLDFGVGSRWECLGKNIAMLELNKVYVELLRRFDFTIVDPAKPWTTENFAVHIQKEFNVKAYLDQQVLDSLLGLASGNSDGGFIGSHPPWSAPDAAVSGTTYPGLMSESSDHLWSGDMSQAEPISHGEDSSWFGHDLSYDDPAQELSNLQWPLPGPVTRPSDNINWSAAVEEQELRGRRGLPHPTEEHLDMHNHSACHDRPVEARSFGRKDHLVQHLRVMHKLEKLPRFDDWKVQSMEITSRCGFCGMALLTWNKRTDHLAAHFRKGLTMKDWKGEHGFTPAVAEQVVHALPPYLIGSESMSVVPFSATKQGTKDHFAQISSRTHGFKDTAEELSTELREPDPLPSPSVLTSRAATSKAFTEILERHLKHFADEYVAQGINPTDDMLRQESRRVIYDSDDEWNQTVADNSEWLAQFRTRHGLEIKGDQDKTIEKT</sequence>
<dbReference type="AlphaFoldDB" id="A0AAD9APS3"/>
<gene>
    <name evidence="7" type="ORF">CCHR01_06883</name>
</gene>
<evidence type="ECO:0000256" key="4">
    <source>
        <dbReference type="ARBA" id="ARBA00023125"/>
    </source>
</evidence>
<evidence type="ECO:0000256" key="5">
    <source>
        <dbReference type="PIRSR" id="PIRSR602401-1"/>
    </source>
</evidence>
<comment type="caution">
    <text evidence="7">The sequence shown here is derived from an EMBL/GenBank/DDBJ whole genome shotgun (WGS) entry which is preliminary data.</text>
</comment>
<dbReference type="InterPro" id="IPR050121">
    <property type="entry name" value="Cytochrome_P450_monoxygenase"/>
</dbReference>
<dbReference type="InterPro" id="IPR036396">
    <property type="entry name" value="Cyt_P450_sf"/>
</dbReference>
<dbReference type="Gene3D" id="1.10.630.10">
    <property type="entry name" value="Cytochrome P450"/>
    <property type="match status" value="1"/>
</dbReference>
<name>A0AAD9APS3_9PEZI</name>
<feature type="binding site" description="axial binding residue" evidence="5">
    <location>
        <position position="443"/>
    </location>
    <ligand>
        <name>heme</name>
        <dbReference type="ChEBI" id="CHEBI:30413"/>
    </ligand>
    <ligandPart>
        <name>Fe</name>
        <dbReference type="ChEBI" id="CHEBI:18248"/>
    </ligandPart>
</feature>
<dbReference type="PANTHER" id="PTHR24305">
    <property type="entry name" value="CYTOCHROME P450"/>
    <property type="match status" value="1"/>
</dbReference>
<keyword evidence="2 5" id="KW-0479">Metal-binding</keyword>
<evidence type="ECO:0000256" key="1">
    <source>
        <dbReference type="ARBA" id="ARBA00022617"/>
    </source>
</evidence>
<accession>A0AAD9APS3</accession>
<comment type="cofactor">
    <cofactor evidence="5">
        <name>heme</name>
        <dbReference type="ChEBI" id="CHEBI:30413"/>
    </cofactor>
</comment>
<dbReference type="PANTHER" id="PTHR24305:SF168">
    <property type="entry name" value="P450, PUTATIVE (EUROFUNG)-RELATED"/>
    <property type="match status" value="1"/>
</dbReference>
<dbReference type="PRINTS" id="PR00463">
    <property type="entry name" value="EP450I"/>
</dbReference>
<dbReference type="Pfam" id="PF00067">
    <property type="entry name" value="p450"/>
    <property type="match status" value="1"/>
</dbReference>
<dbReference type="GO" id="GO:0020037">
    <property type="term" value="F:heme binding"/>
    <property type="evidence" value="ECO:0007669"/>
    <property type="project" value="InterPro"/>
</dbReference>
<dbReference type="PROSITE" id="PS51253">
    <property type="entry name" value="HTH_CENPB"/>
    <property type="match status" value="1"/>
</dbReference>
<dbReference type="InterPro" id="IPR002401">
    <property type="entry name" value="Cyt_P450_E_grp-I"/>
</dbReference>
<dbReference type="InterPro" id="IPR009057">
    <property type="entry name" value="Homeodomain-like_sf"/>
</dbReference>
<reference evidence="7" key="1">
    <citation type="submission" date="2023-01" db="EMBL/GenBank/DDBJ databases">
        <title>Colletotrichum chrysophilum M932 genome sequence.</title>
        <authorList>
            <person name="Baroncelli R."/>
        </authorList>
    </citation>
    <scope>NUCLEOTIDE SEQUENCE</scope>
    <source>
        <strain evidence="7">M932</strain>
    </source>
</reference>
<keyword evidence="4" id="KW-0238">DNA-binding</keyword>
<dbReference type="CDD" id="cd11060">
    <property type="entry name" value="CYP57A1-like"/>
    <property type="match status" value="1"/>
</dbReference>
<dbReference type="Proteomes" id="UP001243330">
    <property type="component" value="Unassembled WGS sequence"/>
</dbReference>
<evidence type="ECO:0000256" key="2">
    <source>
        <dbReference type="ARBA" id="ARBA00022723"/>
    </source>
</evidence>
<dbReference type="EMBL" id="JAQOWY010000118">
    <property type="protein sequence ID" value="KAK1850480.1"/>
    <property type="molecule type" value="Genomic_DNA"/>
</dbReference>
<keyword evidence="8" id="KW-1185">Reference proteome</keyword>
<dbReference type="GO" id="GO:0005506">
    <property type="term" value="F:iron ion binding"/>
    <property type="evidence" value="ECO:0007669"/>
    <property type="project" value="InterPro"/>
</dbReference>
<keyword evidence="1 5" id="KW-0349">Heme</keyword>
<dbReference type="InterPro" id="IPR006600">
    <property type="entry name" value="HTH_CenpB_DNA-bd_dom"/>
</dbReference>
<dbReference type="GO" id="GO:0016705">
    <property type="term" value="F:oxidoreductase activity, acting on paired donors, with incorporation or reduction of molecular oxygen"/>
    <property type="evidence" value="ECO:0007669"/>
    <property type="project" value="InterPro"/>
</dbReference>
<keyword evidence="3 5" id="KW-0408">Iron</keyword>
<dbReference type="Pfam" id="PF03221">
    <property type="entry name" value="HTH_Tnp_Tc5"/>
    <property type="match status" value="1"/>
</dbReference>
<evidence type="ECO:0000256" key="3">
    <source>
        <dbReference type="ARBA" id="ARBA00023004"/>
    </source>
</evidence>
<evidence type="ECO:0000313" key="8">
    <source>
        <dbReference type="Proteomes" id="UP001243330"/>
    </source>
</evidence>